<dbReference type="AlphaFoldDB" id="A0A0C2ZZS3"/>
<evidence type="ECO:0000256" key="4">
    <source>
        <dbReference type="ARBA" id="ARBA00023136"/>
    </source>
</evidence>
<dbReference type="PANTHER" id="PTHR23502:SF5">
    <property type="entry name" value="QUINIDINE RESISTANCE PROTEIN 3"/>
    <property type="match status" value="1"/>
</dbReference>
<evidence type="ECO:0000256" key="1">
    <source>
        <dbReference type="ARBA" id="ARBA00004141"/>
    </source>
</evidence>
<feature type="domain" description="Major facilitator superfamily (MFS) profile" evidence="6">
    <location>
        <begin position="1"/>
        <end position="453"/>
    </location>
</feature>
<dbReference type="InParanoid" id="A0A0C2ZZS3"/>
<accession>A0A0C2ZZS3</accession>
<feature type="transmembrane region" description="Helical" evidence="5">
    <location>
        <begin position="431"/>
        <end position="450"/>
    </location>
</feature>
<dbReference type="OrthoDB" id="2585655at2759"/>
<feature type="transmembrane region" description="Helical" evidence="5">
    <location>
        <begin position="154"/>
        <end position="174"/>
    </location>
</feature>
<reference evidence="8" key="2">
    <citation type="submission" date="2015-01" db="EMBL/GenBank/DDBJ databases">
        <title>Evolutionary Origins and Diversification of the Mycorrhizal Mutualists.</title>
        <authorList>
            <consortium name="DOE Joint Genome Institute"/>
            <consortium name="Mycorrhizal Genomics Consortium"/>
            <person name="Kohler A."/>
            <person name="Kuo A."/>
            <person name="Nagy L.G."/>
            <person name="Floudas D."/>
            <person name="Copeland A."/>
            <person name="Barry K.W."/>
            <person name="Cichocki N."/>
            <person name="Veneault-Fourrey C."/>
            <person name="LaButti K."/>
            <person name="Lindquist E.A."/>
            <person name="Lipzen A."/>
            <person name="Lundell T."/>
            <person name="Morin E."/>
            <person name="Murat C."/>
            <person name="Riley R."/>
            <person name="Ohm R."/>
            <person name="Sun H."/>
            <person name="Tunlid A."/>
            <person name="Henrissat B."/>
            <person name="Grigoriev I.V."/>
            <person name="Hibbett D.S."/>
            <person name="Martin F."/>
        </authorList>
    </citation>
    <scope>NUCLEOTIDE SEQUENCE [LARGE SCALE GENOMIC DNA]</scope>
    <source>
        <strain evidence="8">Foug A</strain>
    </source>
</reference>
<evidence type="ECO:0000256" key="2">
    <source>
        <dbReference type="ARBA" id="ARBA00022692"/>
    </source>
</evidence>
<dbReference type="InterPro" id="IPR036259">
    <property type="entry name" value="MFS_trans_sf"/>
</dbReference>
<evidence type="ECO:0000256" key="3">
    <source>
        <dbReference type="ARBA" id="ARBA00022989"/>
    </source>
</evidence>
<dbReference type="InterPro" id="IPR011701">
    <property type="entry name" value="MFS"/>
</dbReference>
<dbReference type="InterPro" id="IPR020846">
    <property type="entry name" value="MFS_dom"/>
</dbReference>
<sequence length="469" mass="50725">MDRRQKASILAGLGSSMQNPANAQIEGQLHTTSSQISLTMSFYILVQGIFPILWSIVSEMKGRKLVYILSITFLMIGSIVIALSKNIGLVIGMRTIQAIGSSGVLLMGAATLADVYDPHQRGTMVGIYYSAPLLGPSIGPIMGGVLTQTLGWRAIFWFLAIWGGIMLAVSIFLFKDTFRRERSSIYQAVLQRIQRLPDTEVASGVKKSACGDMGKFQEKSTDVEAARTTKAVKDVTVTFTDVNPVPAYVKILGDKNNLAIILSTGLGFGLSCTIGYTCARTLSLYYNYDALKTAFVLLFYGIGGIFGSILGGRWSDRSLMQMKAANGGVSSPEERLESTKVAMWGLPPSVVAHAWVCQERVHIAAMCATLFFTGFFLIWIYLTSLAYIVDANVGRSSSAVATNSSCSGVIAFISLEVAVPLQDGMGDGGLYIMWAGLMLILDLIVLVVLYKGKQWREKSSEKGSPQSAV</sequence>
<keyword evidence="2 5" id="KW-0812">Transmembrane</keyword>
<protein>
    <recommendedName>
        <fullName evidence="6">Major facilitator superfamily (MFS) profile domain-containing protein</fullName>
    </recommendedName>
</protein>
<feature type="transmembrane region" description="Helical" evidence="5">
    <location>
        <begin position="33"/>
        <end position="53"/>
    </location>
</feature>
<dbReference type="PANTHER" id="PTHR23502">
    <property type="entry name" value="MAJOR FACILITATOR SUPERFAMILY"/>
    <property type="match status" value="1"/>
</dbReference>
<feature type="transmembrane region" description="Helical" evidence="5">
    <location>
        <begin position="258"/>
        <end position="282"/>
    </location>
</feature>
<name>A0A0C2ZZS3_9AGAM</name>
<feature type="transmembrane region" description="Helical" evidence="5">
    <location>
        <begin position="127"/>
        <end position="148"/>
    </location>
</feature>
<evidence type="ECO:0000256" key="5">
    <source>
        <dbReference type="SAM" id="Phobius"/>
    </source>
</evidence>
<proteinExistence type="predicted"/>
<keyword evidence="3 5" id="KW-1133">Transmembrane helix</keyword>
<evidence type="ECO:0000259" key="6">
    <source>
        <dbReference type="PROSITE" id="PS50850"/>
    </source>
</evidence>
<keyword evidence="4 5" id="KW-0472">Membrane</keyword>
<evidence type="ECO:0000313" key="7">
    <source>
        <dbReference type="EMBL" id="KIM66918.1"/>
    </source>
</evidence>
<dbReference type="EMBL" id="KN822015">
    <property type="protein sequence ID" value="KIM66918.1"/>
    <property type="molecule type" value="Genomic_DNA"/>
</dbReference>
<reference evidence="7 8" key="1">
    <citation type="submission" date="2014-04" db="EMBL/GenBank/DDBJ databases">
        <authorList>
            <consortium name="DOE Joint Genome Institute"/>
            <person name="Kuo A."/>
            <person name="Kohler A."/>
            <person name="Nagy L.G."/>
            <person name="Floudas D."/>
            <person name="Copeland A."/>
            <person name="Barry K.W."/>
            <person name="Cichocki N."/>
            <person name="Veneault-Fourrey C."/>
            <person name="LaButti K."/>
            <person name="Lindquist E.A."/>
            <person name="Lipzen A."/>
            <person name="Lundell T."/>
            <person name="Morin E."/>
            <person name="Murat C."/>
            <person name="Sun H."/>
            <person name="Tunlid A."/>
            <person name="Henrissat B."/>
            <person name="Grigoriev I.V."/>
            <person name="Hibbett D.S."/>
            <person name="Martin F."/>
            <person name="Nordberg H.P."/>
            <person name="Cantor M.N."/>
            <person name="Hua S.X."/>
        </authorList>
    </citation>
    <scope>NUCLEOTIDE SEQUENCE [LARGE SCALE GENOMIC DNA]</scope>
    <source>
        <strain evidence="7 8">Foug A</strain>
    </source>
</reference>
<evidence type="ECO:0000313" key="8">
    <source>
        <dbReference type="Proteomes" id="UP000053989"/>
    </source>
</evidence>
<dbReference type="PROSITE" id="PS50850">
    <property type="entry name" value="MFS"/>
    <property type="match status" value="1"/>
</dbReference>
<dbReference type="Proteomes" id="UP000053989">
    <property type="component" value="Unassembled WGS sequence"/>
</dbReference>
<feature type="transmembrane region" description="Helical" evidence="5">
    <location>
        <begin position="65"/>
        <end position="84"/>
    </location>
</feature>
<dbReference type="Gene3D" id="1.20.1250.20">
    <property type="entry name" value="MFS general substrate transporter like domains"/>
    <property type="match status" value="1"/>
</dbReference>
<dbReference type="Pfam" id="PF07690">
    <property type="entry name" value="MFS_1"/>
    <property type="match status" value="1"/>
</dbReference>
<dbReference type="SUPFAM" id="SSF103473">
    <property type="entry name" value="MFS general substrate transporter"/>
    <property type="match status" value="1"/>
</dbReference>
<feature type="transmembrane region" description="Helical" evidence="5">
    <location>
        <begin position="96"/>
        <end position="115"/>
    </location>
</feature>
<dbReference type="GO" id="GO:0022857">
    <property type="term" value="F:transmembrane transporter activity"/>
    <property type="evidence" value="ECO:0007669"/>
    <property type="project" value="InterPro"/>
</dbReference>
<dbReference type="GO" id="GO:0005886">
    <property type="term" value="C:plasma membrane"/>
    <property type="evidence" value="ECO:0007669"/>
    <property type="project" value="TreeGrafter"/>
</dbReference>
<comment type="subcellular location">
    <subcellularLocation>
        <location evidence="1">Membrane</location>
        <topology evidence="1">Multi-pass membrane protein</topology>
    </subcellularLocation>
</comment>
<dbReference type="STRING" id="1036808.A0A0C2ZZS3"/>
<gene>
    <name evidence="7" type="ORF">SCLCIDRAFT_1210976</name>
</gene>
<keyword evidence="8" id="KW-1185">Reference proteome</keyword>
<dbReference type="Gene3D" id="1.20.1720.10">
    <property type="entry name" value="Multidrug resistance protein D"/>
    <property type="match status" value="1"/>
</dbReference>
<feature type="transmembrane region" description="Helical" evidence="5">
    <location>
        <begin position="363"/>
        <end position="382"/>
    </location>
</feature>
<feature type="transmembrane region" description="Helical" evidence="5">
    <location>
        <begin position="294"/>
        <end position="314"/>
    </location>
</feature>
<dbReference type="HOGENOM" id="CLU_008455_8_5_1"/>
<organism evidence="7 8">
    <name type="scientific">Scleroderma citrinum Foug A</name>
    <dbReference type="NCBI Taxonomy" id="1036808"/>
    <lineage>
        <taxon>Eukaryota</taxon>
        <taxon>Fungi</taxon>
        <taxon>Dikarya</taxon>
        <taxon>Basidiomycota</taxon>
        <taxon>Agaricomycotina</taxon>
        <taxon>Agaricomycetes</taxon>
        <taxon>Agaricomycetidae</taxon>
        <taxon>Boletales</taxon>
        <taxon>Sclerodermatineae</taxon>
        <taxon>Sclerodermataceae</taxon>
        <taxon>Scleroderma</taxon>
    </lineage>
</organism>